<keyword evidence="3 11" id="KW-0347">Helicase</keyword>
<dbReference type="InterPro" id="IPR011545">
    <property type="entry name" value="DEAD/DEAH_box_helicase_dom"/>
</dbReference>
<accession>A0A5C1QKP8</accession>
<dbReference type="KEGG" id="ock:EXM22_07175"/>
<dbReference type="Pfam" id="PF00271">
    <property type="entry name" value="Helicase_C"/>
    <property type="match status" value="1"/>
</dbReference>
<dbReference type="EMBL" id="CP036150">
    <property type="protein sequence ID" value="QEN07779.1"/>
    <property type="molecule type" value="Genomic_DNA"/>
</dbReference>
<dbReference type="CDD" id="cd18787">
    <property type="entry name" value="SF2_C_DEAD"/>
    <property type="match status" value="1"/>
</dbReference>
<dbReference type="PROSITE" id="PS51192">
    <property type="entry name" value="HELICASE_ATP_BIND_1"/>
    <property type="match status" value="1"/>
</dbReference>
<dbReference type="InterPro" id="IPR001650">
    <property type="entry name" value="Helicase_C-like"/>
</dbReference>
<reference evidence="11 12" key="1">
    <citation type="submission" date="2019-02" db="EMBL/GenBank/DDBJ databases">
        <title>Complete Genome Sequence and Methylome Analysis of free living Spirochaetas.</title>
        <authorList>
            <person name="Fomenkov A."/>
            <person name="Dubinina G."/>
            <person name="Leshcheva N."/>
            <person name="Mikheeva N."/>
            <person name="Grabovich M."/>
            <person name="Vincze T."/>
            <person name="Roberts R.J."/>
        </authorList>
    </citation>
    <scope>NUCLEOTIDE SEQUENCE [LARGE SCALE GENOMIC DNA]</scope>
    <source>
        <strain evidence="11 12">K2</strain>
    </source>
</reference>
<keyword evidence="12" id="KW-1185">Reference proteome</keyword>
<dbReference type="GO" id="GO:0005829">
    <property type="term" value="C:cytosol"/>
    <property type="evidence" value="ECO:0007669"/>
    <property type="project" value="TreeGrafter"/>
</dbReference>
<dbReference type="InterPro" id="IPR044742">
    <property type="entry name" value="DEAD/DEAH_RhlB"/>
</dbReference>
<dbReference type="GO" id="GO:0016787">
    <property type="term" value="F:hydrolase activity"/>
    <property type="evidence" value="ECO:0007669"/>
    <property type="project" value="UniProtKB-KW"/>
</dbReference>
<dbReference type="Pfam" id="PF03880">
    <property type="entry name" value="DbpA"/>
    <property type="match status" value="1"/>
</dbReference>
<feature type="short sequence motif" description="Q motif" evidence="6">
    <location>
        <begin position="1"/>
        <end position="29"/>
    </location>
</feature>
<keyword evidence="4" id="KW-0067">ATP-binding</keyword>
<keyword evidence="2" id="KW-0378">Hydrolase</keyword>
<protein>
    <submittedName>
        <fullName evidence="11">DEAD/DEAH box helicase</fullName>
    </submittedName>
</protein>
<dbReference type="SUPFAM" id="SSF52540">
    <property type="entry name" value="P-loop containing nucleoside triphosphate hydrolases"/>
    <property type="match status" value="1"/>
</dbReference>
<dbReference type="Gene3D" id="3.30.70.330">
    <property type="match status" value="1"/>
</dbReference>
<feature type="domain" description="Helicase C-terminal" evidence="9">
    <location>
        <begin position="215"/>
        <end position="384"/>
    </location>
</feature>
<evidence type="ECO:0000259" key="9">
    <source>
        <dbReference type="PROSITE" id="PS51194"/>
    </source>
</evidence>
<dbReference type="CDD" id="cd12252">
    <property type="entry name" value="RRM_DbpA"/>
    <property type="match status" value="1"/>
</dbReference>
<evidence type="ECO:0000313" key="11">
    <source>
        <dbReference type="EMBL" id="QEN07779.1"/>
    </source>
</evidence>
<dbReference type="RefSeq" id="WP_149485859.1">
    <property type="nucleotide sequence ID" value="NZ_CP036150.1"/>
</dbReference>
<feature type="region of interest" description="Disordered" evidence="7">
    <location>
        <begin position="542"/>
        <end position="589"/>
    </location>
</feature>
<evidence type="ECO:0000256" key="5">
    <source>
        <dbReference type="ARBA" id="ARBA00038437"/>
    </source>
</evidence>
<dbReference type="InterPro" id="IPR014014">
    <property type="entry name" value="RNA_helicase_DEAD_Q_motif"/>
</dbReference>
<evidence type="ECO:0000256" key="1">
    <source>
        <dbReference type="ARBA" id="ARBA00022741"/>
    </source>
</evidence>
<evidence type="ECO:0000313" key="12">
    <source>
        <dbReference type="Proteomes" id="UP000324209"/>
    </source>
</evidence>
<dbReference type="SMART" id="SM00490">
    <property type="entry name" value="HELICc"/>
    <property type="match status" value="1"/>
</dbReference>
<dbReference type="AlphaFoldDB" id="A0A5C1QKP8"/>
<evidence type="ECO:0000259" key="10">
    <source>
        <dbReference type="PROSITE" id="PS51195"/>
    </source>
</evidence>
<dbReference type="GO" id="GO:0005524">
    <property type="term" value="F:ATP binding"/>
    <property type="evidence" value="ECO:0007669"/>
    <property type="project" value="UniProtKB-KW"/>
</dbReference>
<feature type="compositionally biased region" description="Basic residues" evidence="7">
    <location>
        <begin position="569"/>
        <end position="582"/>
    </location>
</feature>
<feature type="compositionally biased region" description="Gly residues" evidence="7">
    <location>
        <begin position="552"/>
        <end position="568"/>
    </location>
</feature>
<dbReference type="InterPro" id="IPR050079">
    <property type="entry name" value="DEAD_box_RNA_helicase"/>
</dbReference>
<dbReference type="Pfam" id="PF00270">
    <property type="entry name" value="DEAD"/>
    <property type="match status" value="1"/>
</dbReference>
<dbReference type="CDD" id="cd00268">
    <property type="entry name" value="DEADc"/>
    <property type="match status" value="1"/>
</dbReference>
<dbReference type="SMART" id="SM00487">
    <property type="entry name" value="DEXDc"/>
    <property type="match status" value="1"/>
</dbReference>
<dbReference type="Gene3D" id="3.40.50.300">
    <property type="entry name" value="P-loop containing nucleotide triphosphate hydrolases"/>
    <property type="match status" value="2"/>
</dbReference>
<dbReference type="Proteomes" id="UP000324209">
    <property type="component" value="Chromosome"/>
</dbReference>
<dbReference type="PROSITE" id="PS51195">
    <property type="entry name" value="Q_MOTIF"/>
    <property type="match status" value="1"/>
</dbReference>
<dbReference type="InterPro" id="IPR027417">
    <property type="entry name" value="P-loop_NTPase"/>
</dbReference>
<dbReference type="InterPro" id="IPR014001">
    <property type="entry name" value="Helicase_ATP-bd"/>
</dbReference>
<evidence type="ECO:0000256" key="6">
    <source>
        <dbReference type="PROSITE-ProRule" id="PRU00552"/>
    </source>
</evidence>
<gene>
    <name evidence="11" type="ORF">EXM22_07175</name>
</gene>
<keyword evidence="1" id="KW-0547">Nucleotide-binding</keyword>
<evidence type="ECO:0000256" key="4">
    <source>
        <dbReference type="ARBA" id="ARBA00022840"/>
    </source>
</evidence>
<evidence type="ECO:0000256" key="3">
    <source>
        <dbReference type="ARBA" id="ARBA00022806"/>
    </source>
</evidence>
<dbReference type="OrthoDB" id="9805696at2"/>
<name>A0A5C1QKP8_9SPIO</name>
<proteinExistence type="inferred from homology"/>
<dbReference type="InterPro" id="IPR012677">
    <property type="entry name" value="Nucleotide-bd_a/b_plait_sf"/>
</dbReference>
<organism evidence="11 12">
    <name type="scientific">Oceanispirochaeta crateris</name>
    <dbReference type="NCBI Taxonomy" id="2518645"/>
    <lineage>
        <taxon>Bacteria</taxon>
        <taxon>Pseudomonadati</taxon>
        <taxon>Spirochaetota</taxon>
        <taxon>Spirochaetia</taxon>
        <taxon>Spirochaetales</taxon>
        <taxon>Spirochaetaceae</taxon>
        <taxon>Oceanispirochaeta</taxon>
    </lineage>
</organism>
<feature type="domain" description="Helicase ATP-binding" evidence="8">
    <location>
        <begin position="33"/>
        <end position="204"/>
    </location>
</feature>
<feature type="domain" description="DEAD-box RNA helicase Q" evidence="10">
    <location>
        <begin position="1"/>
        <end position="29"/>
    </location>
</feature>
<dbReference type="PANTHER" id="PTHR47959">
    <property type="entry name" value="ATP-DEPENDENT RNA HELICASE RHLE-RELATED"/>
    <property type="match status" value="1"/>
</dbReference>
<sequence>MEFKELPLSESTLKAVEKMGFKEPTPIQEKVIPLLLETQRDVTGLAQTGTGKTAAFGLPLIELVDTNKREIQGLVLCPTRELCLQINREMELFSKFTKDLRIVPVYGGKDMGSQIRSLKMNPQILVATPGRLVDMIKRGVVDISKLRYLIMDEADIMLNMGFRDELDFILASSPDERQTLLFSATMPPEVARIAKEYMTDPIEIAMGKKNEGTDTIEHYFYLVQARDRYNALKRLVDFNPGIYGLVFCRTRADTQMVADRMLKDGYNVDALHGDMTQQQREFVMKKFREQSLQILVATDIAARGLDVNNLTHVIHYELPDDIESYNHRSGRTGRAGRRGTSCAIVNMREKYKIKRIEKTLGRKILEAPVPLGADICEQQLMDLIDRVQTVDVDEEQIAPYIGVIEDKLRDLDRNTLLKHFISMEFNRFLSYYGNQQDLQPVKAENFRDRGRDRAGDRGGFRGNRDNSNVRYVHMNMNLGHRDRISPQHIISMINRSTKGSKVPIGRIDIGPTKSSVQIDAAYASQVEEALSRVPFEGKKIRLDVQKDAPAGSEGGSFNRGGYSGGGYNGKRKSGGYNKRGKGGKSGSFR</sequence>
<comment type="similarity">
    <text evidence="5">Belongs to the DEAD box helicase family.</text>
</comment>
<dbReference type="GO" id="GO:0003676">
    <property type="term" value="F:nucleic acid binding"/>
    <property type="evidence" value="ECO:0007669"/>
    <property type="project" value="InterPro"/>
</dbReference>
<evidence type="ECO:0000259" key="8">
    <source>
        <dbReference type="PROSITE" id="PS51192"/>
    </source>
</evidence>
<evidence type="ECO:0000256" key="7">
    <source>
        <dbReference type="SAM" id="MobiDB-lite"/>
    </source>
</evidence>
<dbReference type="PROSITE" id="PS51194">
    <property type="entry name" value="HELICASE_CTER"/>
    <property type="match status" value="1"/>
</dbReference>
<dbReference type="GO" id="GO:0003724">
    <property type="term" value="F:RNA helicase activity"/>
    <property type="evidence" value="ECO:0007669"/>
    <property type="project" value="InterPro"/>
</dbReference>
<dbReference type="PANTHER" id="PTHR47959:SF13">
    <property type="entry name" value="ATP-DEPENDENT RNA HELICASE RHLE"/>
    <property type="match status" value="1"/>
</dbReference>
<evidence type="ECO:0000256" key="2">
    <source>
        <dbReference type="ARBA" id="ARBA00022801"/>
    </source>
</evidence>
<dbReference type="InterPro" id="IPR005580">
    <property type="entry name" value="DbpA/CsdA_RNA-bd_dom"/>
</dbReference>